<evidence type="ECO:0000313" key="9">
    <source>
        <dbReference type="Proteomes" id="UP001519271"/>
    </source>
</evidence>
<protein>
    <recommendedName>
        <fullName evidence="5 6">6-phosphogluconate dehydrogenase, decarboxylating</fullName>
        <ecNumber evidence="5 6">1.1.1.44</ecNumber>
    </recommendedName>
</protein>
<dbReference type="InterPro" id="IPR006183">
    <property type="entry name" value="Pgluconate_DH"/>
</dbReference>
<proteinExistence type="inferred from homology"/>
<dbReference type="NCBIfam" id="TIGR00873">
    <property type="entry name" value="gnd"/>
    <property type="match status" value="1"/>
</dbReference>
<evidence type="ECO:0000256" key="3">
    <source>
        <dbReference type="ARBA" id="ARBA00023002"/>
    </source>
</evidence>
<dbReference type="PROSITE" id="PS00461">
    <property type="entry name" value="6PGD"/>
    <property type="match status" value="1"/>
</dbReference>
<dbReference type="EC" id="1.1.1.44" evidence="5 6"/>
<dbReference type="Pfam" id="PF03446">
    <property type="entry name" value="NAD_binding_2"/>
    <property type="match status" value="1"/>
</dbReference>
<dbReference type="RefSeq" id="WP_209458005.1">
    <property type="nucleotide sequence ID" value="NZ_JAGGKC010000001.1"/>
</dbReference>
<dbReference type="SUPFAM" id="SSF51735">
    <property type="entry name" value="NAD(P)-binding Rossmann-fold domains"/>
    <property type="match status" value="1"/>
</dbReference>
<gene>
    <name evidence="8" type="ORF">J2Z34_000226</name>
</gene>
<sequence length="466" mass="51963">MKDIGILGLGVMGRNLALNIAHRGFGVSVYNYTPNETEEFVAKHMQGEDISAFYDVESFVKSLKSPRKIFLMIMAGKPVDNMIEVLIPLLDKGDLIIDGGNTYYFDTDRRMTYLEDKGLLYLGVGVSGGESGALNGPSLMPGGSREAYALVEDILTSMAAKTEAGPCCTYVGNGSAGHFVKMLHNGIEYGMMQSMSEVYDIMRNVLKLSADEIGDVFEKWNEGDLNSYLMEISYKIMRKKDDETGKPLVDLILDKAGQKGTGKWTAEASLDLGVPAPSLSVAVYGRVMSFFKDERQRLSELVKKEPTDAAIDKDILINDLENSLLFSNFVMYSQGIWLMNEASKVYGFDIDTAEVLKIWKGGCIIRARMLDLLIDIVKEDRSNINLLGSEKALSFLRDRLPSMRRVTMAARDHYVPALVHNTALDYIFSMIEADLPANLTQAQRDFFGAHTYSRVDKEGIFHTKWE</sequence>
<keyword evidence="5 6" id="KW-0570">Pentose shunt</keyword>
<organism evidence="8 9">
    <name type="scientific">Youngiibacter multivorans</name>
    <dbReference type="NCBI Taxonomy" id="937251"/>
    <lineage>
        <taxon>Bacteria</taxon>
        <taxon>Bacillati</taxon>
        <taxon>Bacillota</taxon>
        <taxon>Clostridia</taxon>
        <taxon>Eubacteriales</taxon>
        <taxon>Clostridiaceae</taxon>
        <taxon>Youngiibacter</taxon>
    </lineage>
</organism>
<dbReference type="Proteomes" id="UP001519271">
    <property type="component" value="Unassembled WGS sequence"/>
</dbReference>
<dbReference type="InterPro" id="IPR006114">
    <property type="entry name" value="6PGDH_C"/>
</dbReference>
<dbReference type="SMART" id="SM01350">
    <property type="entry name" value="6PGD"/>
    <property type="match status" value="1"/>
</dbReference>
<keyword evidence="9" id="KW-1185">Reference proteome</keyword>
<dbReference type="PANTHER" id="PTHR11811">
    <property type="entry name" value="6-PHOSPHOGLUCONATE DEHYDROGENASE"/>
    <property type="match status" value="1"/>
</dbReference>
<keyword evidence="4 6" id="KW-0311">Gluconate utilization</keyword>
<keyword evidence="5 6" id="KW-0521">NADP</keyword>
<name>A0ABS4FZN3_9CLOT</name>
<dbReference type="Gene3D" id="1.10.1040.10">
    <property type="entry name" value="N-(1-d-carboxylethyl)-l-norvaline Dehydrogenase, domain 2"/>
    <property type="match status" value="1"/>
</dbReference>
<evidence type="ECO:0000259" key="7">
    <source>
        <dbReference type="SMART" id="SM01350"/>
    </source>
</evidence>
<evidence type="ECO:0000256" key="4">
    <source>
        <dbReference type="ARBA" id="ARBA00023064"/>
    </source>
</evidence>
<dbReference type="InterPro" id="IPR013328">
    <property type="entry name" value="6PGD_dom2"/>
</dbReference>
<dbReference type="PRINTS" id="PR00076">
    <property type="entry name" value="6PGDHDRGNASE"/>
</dbReference>
<evidence type="ECO:0000256" key="5">
    <source>
        <dbReference type="PIRNR" id="PIRNR000109"/>
    </source>
</evidence>
<dbReference type="InterPro" id="IPR006113">
    <property type="entry name" value="6PGDH_Gnd/GntZ"/>
</dbReference>
<dbReference type="InterPro" id="IPR036291">
    <property type="entry name" value="NAD(P)-bd_dom_sf"/>
</dbReference>
<evidence type="ECO:0000256" key="2">
    <source>
        <dbReference type="ARBA" id="ARBA00011738"/>
    </source>
</evidence>
<keyword evidence="3 5" id="KW-0560">Oxidoreductase</keyword>
<comment type="caution">
    <text evidence="8">The sequence shown here is derived from an EMBL/GenBank/DDBJ whole genome shotgun (WGS) entry which is preliminary data.</text>
</comment>
<dbReference type="EMBL" id="JAGGKC010000001">
    <property type="protein sequence ID" value="MBP1917763.1"/>
    <property type="molecule type" value="Genomic_DNA"/>
</dbReference>
<evidence type="ECO:0000256" key="1">
    <source>
        <dbReference type="ARBA" id="ARBA00008419"/>
    </source>
</evidence>
<feature type="domain" description="6-phosphogluconate dehydrogenase C-terminal" evidence="7">
    <location>
        <begin position="177"/>
        <end position="466"/>
    </location>
</feature>
<evidence type="ECO:0000313" key="8">
    <source>
        <dbReference type="EMBL" id="MBP1917763.1"/>
    </source>
</evidence>
<dbReference type="InterPro" id="IPR006115">
    <property type="entry name" value="6PGDH_NADP-bd"/>
</dbReference>
<accession>A0ABS4FZN3</accession>
<comment type="similarity">
    <text evidence="1 5 6">Belongs to the 6-phosphogluconate dehydrogenase family.</text>
</comment>
<reference evidence="8 9" key="1">
    <citation type="submission" date="2021-03" db="EMBL/GenBank/DDBJ databases">
        <title>Genomic Encyclopedia of Type Strains, Phase IV (KMG-IV): sequencing the most valuable type-strain genomes for metagenomic binning, comparative biology and taxonomic classification.</title>
        <authorList>
            <person name="Goeker M."/>
        </authorList>
    </citation>
    <scope>NUCLEOTIDE SEQUENCE [LARGE SCALE GENOMIC DNA]</scope>
    <source>
        <strain evidence="8 9">DSM 6139</strain>
    </source>
</reference>
<dbReference type="InterPro" id="IPR006184">
    <property type="entry name" value="6PGdom_BS"/>
</dbReference>
<dbReference type="Gene3D" id="3.40.50.720">
    <property type="entry name" value="NAD(P)-binding Rossmann-like Domain"/>
    <property type="match status" value="1"/>
</dbReference>
<comment type="subunit">
    <text evidence="2 5">Homodimer.</text>
</comment>
<dbReference type="SUPFAM" id="SSF48179">
    <property type="entry name" value="6-phosphogluconate dehydrogenase C-terminal domain-like"/>
    <property type="match status" value="1"/>
</dbReference>
<comment type="catalytic activity">
    <reaction evidence="5 6">
        <text>6-phospho-D-gluconate + NADP(+) = D-ribulose 5-phosphate + CO2 + NADPH</text>
        <dbReference type="Rhea" id="RHEA:10116"/>
        <dbReference type="ChEBI" id="CHEBI:16526"/>
        <dbReference type="ChEBI" id="CHEBI:57783"/>
        <dbReference type="ChEBI" id="CHEBI:58121"/>
        <dbReference type="ChEBI" id="CHEBI:58349"/>
        <dbReference type="ChEBI" id="CHEBI:58759"/>
        <dbReference type="EC" id="1.1.1.44"/>
    </reaction>
</comment>
<dbReference type="NCBIfam" id="NF006765">
    <property type="entry name" value="PRK09287.1"/>
    <property type="match status" value="1"/>
</dbReference>
<dbReference type="GO" id="GO:0004616">
    <property type="term" value="F:phosphogluconate dehydrogenase (decarboxylating) activity"/>
    <property type="evidence" value="ECO:0007669"/>
    <property type="project" value="UniProtKB-EC"/>
</dbReference>
<dbReference type="Pfam" id="PF00393">
    <property type="entry name" value="6PGD"/>
    <property type="match status" value="1"/>
</dbReference>
<evidence type="ECO:0000256" key="6">
    <source>
        <dbReference type="RuleBase" id="RU000485"/>
    </source>
</evidence>
<comment type="pathway">
    <text evidence="5 6">Carbohydrate degradation; pentose phosphate pathway; D-ribulose 5-phosphate from D-glucose 6-phosphate (oxidative stage): step 3/3.</text>
</comment>
<dbReference type="Gene3D" id="1.20.5.320">
    <property type="entry name" value="6-Phosphogluconate Dehydrogenase, domain 3"/>
    <property type="match status" value="1"/>
</dbReference>
<dbReference type="PIRSF" id="PIRSF000109">
    <property type="entry name" value="6PGD"/>
    <property type="match status" value="1"/>
</dbReference>
<comment type="function">
    <text evidence="5">Catalyzes the oxidative decarboxylation of 6-phosphogluconate to ribulose 5-phosphate and CO(2), with concomitant reduction of NADP to NADPH.</text>
</comment>
<dbReference type="InterPro" id="IPR008927">
    <property type="entry name" value="6-PGluconate_DH-like_C_sf"/>
</dbReference>